<keyword evidence="2" id="KW-1185">Reference proteome</keyword>
<sequence length="91" mass="10035">MAVPTVVSSFVLSESGSNVARCASRNPFLGGHTITERISSNAWRWICYPTTICIRLVATPYTMYTIYFRGVSAASTALKCTTCPVTCRRFD</sequence>
<protein>
    <submittedName>
        <fullName evidence="1">Uncharacterized protein</fullName>
    </submittedName>
</protein>
<gene>
    <name evidence="1" type="ORF">K503DRAFT_143140</name>
</gene>
<dbReference type="Proteomes" id="UP000092154">
    <property type="component" value="Unassembled WGS sequence"/>
</dbReference>
<dbReference type="InParanoid" id="A0A1B7N1G9"/>
<reference evidence="1 2" key="1">
    <citation type="submission" date="2016-06" db="EMBL/GenBank/DDBJ databases">
        <title>Comparative genomics of the ectomycorrhizal sister species Rhizopogon vinicolor and Rhizopogon vesiculosus (Basidiomycota: Boletales) reveals a divergence of the mating type B locus.</title>
        <authorList>
            <consortium name="DOE Joint Genome Institute"/>
            <person name="Mujic A.B."/>
            <person name="Kuo A."/>
            <person name="Tritt A."/>
            <person name="Lipzen A."/>
            <person name="Chen C."/>
            <person name="Johnson J."/>
            <person name="Sharma A."/>
            <person name="Barry K."/>
            <person name="Grigoriev I.V."/>
            <person name="Spatafora J.W."/>
        </authorList>
    </citation>
    <scope>NUCLEOTIDE SEQUENCE [LARGE SCALE GENOMIC DNA]</scope>
    <source>
        <strain evidence="1 2">AM-OR11-026</strain>
    </source>
</reference>
<accession>A0A1B7N1G9</accession>
<evidence type="ECO:0000313" key="1">
    <source>
        <dbReference type="EMBL" id="OAX38708.1"/>
    </source>
</evidence>
<evidence type="ECO:0000313" key="2">
    <source>
        <dbReference type="Proteomes" id="UP000092154"/>
    </source>
</evidence>
<dbReference type="AlphaFoldDB" id="A0A1B7N1G9"/>
<proteinExistence type="predicted"/>
<dbReference type="EMBL" id="KV448281">
    <property type="protein sequence ID" value="OAX38708.1"/>
    <property type="molecule type" value="Genomic_DNA"/>
</dbReference>
<name>A0A1B7N1G9_9AGAM</name>
<organism evidence="1 2">
    <name type="scientific">Rhizopogon vinicolor AM-OR11-026</name>
    <dbReference type="NCBI Taxonomy" id="1314800"/>
    <lineage>
        <taxon>Eukaryota</taxon>
        <taxon>Fungi</taxon>
        <taxon>Dikarya</taxon>
        <taxon>Basidiomycota</taxon>
        <taxon>Agaricomycotina</taxon>
        <taxon>Agaricomycetes</taxon>
        <taxon>Agaricomycetidae</taxon>
        <taxon>Boletales</taxon>
        <taxon>Suillineae</taxon>
        <taxon>Rhizopogonaceae</taxon>
        <taxon>Rhizopogon</taxon>
    </lineage>
</organism>